<dbReference type="SUPFAM" id="SSF51735">
    <property type="entry name" value="NAD(P)-binding Rossmann-fold domains"/>
    <property type="match status" value="1"/>
</dbReference>
<evidence type="ECO:0000313" key="1">
    <source>
        <dbReference type="EMBL" id="NOU88703.1"/>
    </source>
</evidence>
<comment type="caution">
    <text evidence="1">The sequence shown here is derived from an EMBL/GenBank/DDBJ whole genome shotgun (WGS) entry which is preliminary data.</text>
</comment>
<dbReference type="Proteomes" id="UP000658690">
    <property type="component" value="Unassembled WGS sequence"/>
</dbReference>
<gene>
    <name evidence="1" type="ORF">GC102_23555</name>
</gene>
<name>A0ABX1Z9X5_9BACL</name>
<sequence length="55" mass="6039">MGKVLVEVAIAEFGSIDVLFNNAGISGVVTLHEIDPDVWDVLMSYDVMCIFLHSK</sequence>
<dbReference type="Pfam" id="PF00106">
    <property type="entry name" value="adh_short"/>
    <property type="match status" value="1"/>
</dbReference>
<dbReference type="InterPro" id="IPR036291">
    <property type="entry name" value="NAD(P)-bd_dom_sf"/>
</dbReference>
<proteinExistence type="predicted"/>
<evidence type="ECO:0000313" key="2">
    <source>
        <dbReference type="Proteomes" id="UP000658690"/>
    </source>
</evidence>
<reference evidence="1 2" key="1">
    <citation type="submission" date="2019-10" db="EMBL/GenBank/DDBJ databases">
        <title>Description of Paenibacillus choica sp. nov.</title>
        <authorList>
            <person name="Carlier A."/>
            <person name="Qi S."/>
        </authorList>
    </citation>
    <scope>NUCLEOTIDE SEQUENCE [LARGE SCALE GENOMIC DNA]</scope>
    <source>
        <strain evidence="1 2">LMG 31460</strain>
    </source>
</reference>
<dbReference type="Gene3D" id="3.40.50.720">
    <property type="entry name" value="NAD(P)-binding Rossmann-like Domain"/>
    <property type="match status" value="1"/>
</dbReference>
<accession>A0ABX1Z9X5</accession>
<protein>
    <submittedName>
        <fullName evidence="1">SDR family NAD(P)-dependent oxidoreductase</fullName>
    </submittedName>
</protein>
<keyword evidence="2" id="KW-1185">Reference proteome</keyword>
<organism evidence="1 2">
    <name type="scientific">Paenibacillus germinis</name>
    <dbReference type="NCBI Taxonomy" id="2654979"/>
    <lineage>
        <taxon>Bacteria</taxon>
        <taxon>Bacillati</taxon>
        <taxon>Bacillota</taxon>
        <taxon>Bacilli</taxon>
        <taxon>Bacillales</taxon>
        <taxon>Paenibacillaceae</taxon>
        <taxon>Paenibacillus</taxon>
    </lineage>
</organism>
<dbReference type="EMBL" id="WHOC01000133">
    <property type="protein sequence ID" value="NOU88703.1"/>
    <property type="molecule type" value="Genomic_DNA"/>
</dbReference>
<dbReference type="InterPro" id="IPR002347">
    <property type="entry name" value="SDR_fam"/>
</dbReference>